<keyword evidence="5" id="KW-1185">Reference proteome</keyword>
<reference evidence="4 5" key="1">
    <citation type="journal article" date="2007" name="Science">
        <title>The Chlamydomonas genome reveals the evolution of key animal and plant functions.</title>
        <authorList>
            <person name="Merchant S.S."/>
            <person name="Prochnik S.E."/>
            <person name="Vallon O."/>
            <person name="Harris E.H."/>
            <person name="Karpowicz S.J."/>
            <person name="Witman G.B."/>
            <person name="Terry A."/>
            <person name="Salamov A."/>
            <person name="Fritz-Laylin L.K."/>
            <person name="Marechal-Drouard L."/>
            <person name="Marshall W.F."/>
            <person name="Qu L.H."/>
            <person name="Nelson D.R."/>
            <person name="Sanderfoot A.A."/>
            <person name="Spalding M.H."/>
            <person name="Kapitonov V.V."/>
            <person name="Ren Q."/>
            <person name="Ferris P."/>
            <person name="Lindquist E."/>
            <person name="Shapiro H."/>
            <person name="Lucas S.M."/>
            <person name="Grimwood J."/>
            <person name="Schmutz J."/>
            <person name="Cardol P."/>
            <person name="Cerutti H."/>
            <person name="Chanfreau G."/>
            <person name="Chen C.L."/>
            <person name="Cognat V."/>
            <person name="Croft M.T."/>
            <person name="Dent R."/>
            <person name="Dutcher S."/>
            <person name="Fernandez E."/>
            <person name="Fukuzawa H."/>
            <person name="Gonzalez-Ballester D."/>
            <person name="Gonzalez-Halphen D."/>
            <person name="Hallmann A."/>
            <person name="Hanikenne M."/>
            <person name="Hippler M."/>
            <person name="Inwood W."/>
            <person name="Jabbari K."/>
            <person name="Kalanon M."/>
            <person name="Kuras R."/>
            <person name="Lefebvre P.A."/>
            <person name="Lemaire S.D."/>
            <person name="Lobanov A.V."/>
            <person name="Lohr M."/>
            <person name="Manuell A."/>
            <person name="Meier I."/>
            <person name="Mets L."/>
            <person name="Mittag M."/>
            <person name="Mittelmeier T."/>
            <person name="Moroney J.V."/>
            <person name="Moseley J."/>
            <person name="Napoli C."/>
            <person name="Nedelcu A.M."/>
            <person name="Niyogi K."/>
            <person name="Novoselov S.V."/>
            <person name="Paulsen I.T."/>
            <person name="Pazour G."/>
            <person name="Purton S."/>
            <person name="Ral J.P."/>
            <person name="Riano-Pachon D.M."/>
            <person name="Riekhof W."/>
            <person name="Rymarquis L."/>
            <person name="Schroda M."/>
            <person name="Stern D."/>
            <person name="Umen J."/>
            <person name="Willows R."/>
            <person name="Wilson N."/>
            <person name="Zimmer S.L."/>
            <person name="Allmer J."/>
            <person name="Balk J."/>
            <person name="Bisova K."/>
            <person name="Chen C.J."/>
            <person name="Elias M."/>
            <person name="Gendler K."/>
            <person name="Hauser C."/>
            <person name="Lamb M.R."/>
            <person name="Ledford H."/>
            <person name="Long J.C."/>
            <person name="Minagawa J."/>
            <person name="Page M.D."/>
            <person name="Pan J."/>
            <person name="Pootakham W."/>
            <person name="Roje S."/>
            <person name="Rose A."/>
            <person name="Stahlberg E."/>
            <person name="Terauchi A.M."/>
            <person name="Yang P."/>
            <person name="Ball S."/>
            <person name="Bowler C."/>
            <person name="Dieckmann C.L."/>
            <person name="Gladyshev V.N."/>
            <person name="Green P."/>
            <person name="Jorgensen R."/>
            <person name="Mayfield S."/>
            <person name="Mueller-Roeber B."/>
            <person name="Rajamani S."/>
            <person name="Sayre R.T."/>
            <person name="Brokstein P."/>
            <person name="Dubchak I."/>
            <person name="Goodstein D."/>
            <person name="Hornick L."/>
            <person name="Huang Y.W."/>
            <person name="Jhaveri J."/>
            <person name="Luo Y."/>
            <person name="Martinez D."/>
            <person name="Ngau W.C."/>
            <person name="Otillar B."/>
            <person name="Poliakov A."/>
            <person name="Porter A."/>
            <person name="Szajkowski L."/>
            <person name="Werner G."/>
            <person name="Zhou K."/>
            <person name="Grigoriev I.V."/>
            <person name="Rokhsar D.S."/>
            <person name="Grossman A.R."/>
        </authorList>
    </citation>
    <scope>NUCLEOTIDE SEQUENCE [LARGE SCALE GENOMIC DNA]</scope>
    <source>
        <strain evidence="5">CC-503</strain>
    </source>
</reference>
<dbReference type="Proteomes" id="UP000006906">
    <property type="component" value="Chromosome 11"/>
</dbReference>
<dbReference type="GO" id="GO:0008270">
    <property type="term" value="F:zinc ion binding"/>
    <property type="evidence" value="ECO:0007669"/>
    <property type="project" value="UniProtKB-KW"/>
</dbReference>
<accession>A0A2K3D7W5</accession>
<feature type="compositionally biased region" description="Basic and acidic residues" evidence="2">
    <location>
        <begin position="37"/>
        <end position="50"/>
    </location>
</feature>
<feature type="compositionally biased region" description="Basic residues" evidence="2">
    <location>
        <begin position="265"/>
        <end position="276"/>
    </location>
</feature>
<feature type="region of interest" description="Disordered" evidence="2">
    <location>
        <begin position="234"/>
        <end position="299"/>
    </location>
</feature>
<dbReference type="AlphaFoldDB" id="A0A2K3D7W5"/>
<keyword evidence="1" id="KW-0862">Zinc</keyword>
<dbReference type="Pfam" id="PF04434">
    <property type="entry name" value="SWIM"/>
    <property type="match status" value="1"/>
</dbReference>
<dbReference type="PaxDb" id="3055-EDO98537"/>
<proteinExistence type="predicted"/>
<dbReference type="GeneID" id="5725024"/>
<protein>
    <recommendedName>
        <fullName evidence="3">SWIM-type domain-containing protein</fullName>
    </recommendedName>
</protein>
<feature type="region of interest" description="Disordered" evidence="2">
    <location>
        <begin position="15"/>
        <end position="123"/>
    </location>
</feature>
<feature type="domain" description="SWIM-type" evidence="3">
    <location>
        <begin position="156"/>
        <end position="190"/>
    </location>
</feature>
<sequence length="299" mass="31515">MLDLGLLHDQAELQKLAEAPKLPEPHPRHEAKRRRVKEPQEPTRKLEPRHAKAPNGSGGAAAAAAAAAGEPGGGVQTPRRQLPTAGSRSRQHQAHPPAADDEGAAGGRHGSEEEDAVGNRAAQQAKKLRELEVQGLAAFDEDSATFNVCGSTGNTYTVTLSNGKPHCSCPDHRFRRHDCKHIKLVLAKLRIQRRPKDWFEAVQRLSTSGDSVTGRLDAAEAAQAAEAEAVEAVTEVTAAADTQQGAAQPATPDVAGNPGSSGRARAARGGRSQQRRGAKDGSARPRRKANGNNSESGEA</sequence>
<organism evidence="4 5">
    <name type="scientific">Chlamydomonas reinhardtii</name>
    <name type="common">Chlamydomonas smithii</name>
    <dbReference type="NCBI Taxonomy" id="3055"/>
    <lineage>
        <taxon>Eukaryota</taxon>
        <taxon>Viridiplantae</taxon>
        <taxon>Chlorophyta</taxon>
        <taxon>core chlorophytes</taxon>
        <taxon>Chlorophyceae</taxon>
        <taxon>CS clade</taxon>
        <taxon>Chlamydomonadales</taxon>
        <taxon>Chlamydomonadaceae</taxon>
        <taxon>Chlamydomonas</taxon>
    </lineage>
</organism>
<dbReference type="GO" id="GO:0061630">
    <property type="term" value="F:ubiquitin protein ligase activity"/>
    <property type="evidence" value="ECO:0007669"/>
    <property type="project" value="InterPro"/>
</dbReference>
<keyword evidence="1" id="KW-0479">Metal-binding</keyword>
<name>A0A2K3D7W5_CHLRE</name>
<dbReference type="PROSITE" id="PS50966">
    <property type="entry name" value="ZF_SWIM"/>
    <property type="match status" value="1"/>
</dbReference>
<feature type="compositionally biased region" description="Low complexity" evidence="2">
    <location>
        <begin position="234"/>
        <end position="253"/>
    </location>
</feature>
<dbReference type="EMBL" id="CM008972">
    <property type="protein sequence ID" value="PNW76622.1"/>
    <property type="molecule type" value="Genomic_DNA"/>
</dbReference>
<evidence type="ECO:0000313" key="4">
    <source>
        <dbReference type="EMBL" id="PNW76622.1"/>
    </source>
</evidence>
<evidence type="ECO:0000313" key="5">
    <source>
        <dbReference type="Proteomes" id="UP000006906"/>
    </source>
</evidence>
<keyword evidence="1" id="KW-0863">Zinc-finger</keyword>
<feature type="compositionally biased region" description="Polar residues" evidence="2">
    <location>
        <begin position="290"/>
        <end position="299"/>
    </location>
</feature>
<evidence type="ECO:0000256" key="1">
    <source>
        <dbReference type="PROSITE-ProRule" id="PRU00325"/>
    </source>
</evidence>
<evidence type="ECO:0000256" key="2">
    <source>
        <dbReference type="SAM" id="MobiDB-lite"/>
    </source>
</evidence>
<dbReference type="PANTHER" id="PTHR21540:SF0">
    <property type="entry name" value="PHD FAMILY PROTEIN"/>
    <property type="match status" value="1"/>
</dbReference>
<dbReference type="InterPro" id="IPR007527">
    <property type="entry name" value="Znf_SWIM"/>
</dbReference>
<dbReference type="OrthoDB" id="2122982at2759"/>
<dbReference type="InterPro" id="IPR039903">
    <property type="entry name" value="Zswim2"/>
</dbReference>
<dbReference type="InParanoid" id="A0A2K3D7W5"/>
<feature type="compositionally biased region" description="Low complexity" evidence="2">
    <location>
        <begin position="60"/>
        <end position="69"/>
    </location>
</feature>
<dbReference type="RefSeq" id="XP_042919500.1">
    <property type="nucleotide sequence ID" value="XM_043067503.1"/>
</dbReference>
<dbReference type="PANTHER" id="PTHR21540">
    <property type="entry name" value="RING FINGER AND SWIM DOMAIN-CONTAINING PROTEIN 2"/>
    <property type="match status" value="1"/>
</dbReference>
<evidence type="ECO:0000259" key="3">
    <source>
        <dbReference type="PROSITE" id="PS50966"/>
    </source>
</evidence>
<dbReference type="KEGG" id="cre:CHLRE_11g467743v5"/>
<dbReference type="Gramene" id="PNW76622">
    <property type="protein sequence ID" value="PNW76622"/>
    <property type="gene ID" value="CHLRE_11g467743v5"/>
</dbReference>
<gene>
    <name evidence="4" type="ORF">CHLRE_11g467743v5</name>
</gene>